<keyword evidence="3" id="KW-1185">Reference proteome</keyword>
<dbReference type="PaxDb" id="6239-F58B4.5"/>
<evidence type="ECO:0000313" key="3">
    <source>
        <dbReference type="Proteomes" id="UP000001940"/>
    </source>
</evidence>
<dbReference type="CTD" id="179513"/>
<sequence length="423" mass="48764">MSLYTVADGLLGTHVTWEDVLEEMQKALDTTATFGDDKTATNISDMKGFMSKIALVEPKWVGASENEELPEKFVVKISSQLPFIEMTKLMDFSSGDEFWDDAKLKGMGEVTRLLHNREVATYKILMREKHPKIPFTKVYASKPFDDENKLKAYLISEYYPNIHHIGMHESIPAEDLIPVIHAIAAFSAIGMKLSEEETKYARGADFLDIVFGQFMDEKSIERMNVLLKASFPEEYLEKVEEMLKIYKDYYFQPQMIKNFKNTCQFFGYKPVLTHSDLWSSNFLCTRDGEKVTLKAIIDFQTVSITTPAQDVGRLFASCLSTKDRREKADFLLEEYYNTFVNELDGMDVPYTFQQLKDSYQVYFPLMTTMVLPGIAPMLQHSNVTEEYKDSMKQVALDKMIGLLEDVITTHESNIKNFPKYFEF</sequence>
<dbReference type="OrthoDB" id="5777157at2759"/>
<dbReference type="WormBase" id="F58B4.5">
    <property type="protein sequence ID" value="CE06015"/>
    <property type="gene ID" value="WBGene00010238"/>
</dbReference>
<dbReference type="PeptideAtlas" id="Q20974"/>
<dbReference type="Gene3D" id="3.90.1200.10">
    <property type="match status" value="1"/>
</dbReference>
<dbReference type="PANTHER" id="PTHR23020">
    <property type="entry name" value="UNCHARACTERIZED NUCLEAR HORMONE RECEPTOR-RELATED"/>
    <property type="match status" value="1"/>
</dbReference>
<dbReference type="PhylomeDB" id="Q20974"/>
<dbReference type="InParanoid" id="Q20974"/>
<dbReference type="PANTHER" id="PTHR23020:SF43">
    <property type="entry name" value="CHK KINASE-LIKE DOMAIN-CONTAINING PROTEIN"/>
    <property type="match status" value="1"/>
</dbReference>
<dbReference type="RefSeq" id="NP_505788.1">
    <property type="nucleotide sequence ID" value="NM_073387.4"/>
</dbReference>
<dbReference type="SUPFAM" id="SSF56112">
    <property type="entry name" value="Protein kinase-like (PK-like)"/>
    <property type="match status" value="1"/>
</dbReference>
<dbReference type="HOGENOM" id="CLU_038410_1_0_1"/>
<reference evidence="2 3" key="1">
    <citation type="journal article" date="1998" name="Science">
        <title>Genome sequence of the nematode C. elegans: a platform for investigating biology.</title>
        <authorList>
            <consortium name="The C. elegans sequencing consortium"/>
            <person name="Sulson J.E."/>
            <person name="Waterston R."/>
        </authorList>
    </citation>
    <scope>NUCLEOTIDE SEQUENCE [LARGE SCALE GENOMIC DNA]</scope>
    <source>
        <strain evidence="2 3">Bristol N2</strain>
    </source>
</reference>
<evidence type="ECO:0000313" key="2">
    <source>
        <dbReference type="EMBL" id="CAA98496.1"/>
    </source>
</evidence>
<dbReference type="InterPro" id="IPR052961">
    <property type="entry name" value="Oxido-Kinase-like_Enzymes"/>
</dbReference>
<dbReference type="SMART" id="SM00587">
    <property type="entry name" value="CHK"/>
    <property type="match status" value="1"/>
</dbReference>
<accession>Q20974</accession>
<dbReference type="IntAct" id="Q20974">
    <property type="interactions" value="1"/>
</dbReference>
<proteinExistence type="evidence at protein level"/>
<evidence type="ECO:0000259" key="1">
    <source>
        <dbReference type="SMART" id="SM00587"/>
    </source>
</evidence>
<dbReference type="InterPro" id="IPR015897">
    <property type="entry name" value="CHK_kinase-like"/>
</dbReference>
<dbReference type="Proteomes" id="UP000001940">
    <property type="component" value="Chromosome V"/>
</dbReference>
<dbReference type="OMA" id="LPFIEMT"/>
<dbReference type="UCSC" id="F58B4.5">
    <property type="organism name" value="c. elegans"/>
</dbReference>
<dbReference type="AGR" id="WB:WBGene00010238"/>
<dbReference type="GeneID" id="179513"/>
<dbReference type="Pfam" id="PF07914">
    <property type="entry name" value="DUF1679"/>
    <property type="match status" value="1"/>
</dbReference>
<dbReference type="FunCoup" id="Q20974">
    <property type="interactions" value="11"/>
</dbReference>
<dbReference type="AlphaFoldDB" id="Q20974"/>
<feature type="domain" description="CHK kinase-like" evidence="1">
    <location>
        <begin position="153"/>
        <end position="345"/>
    </location>
</feature>
<evidence type="ECO:0007829" key="5">
    <source>
        <dbReference type="PeptideAtlas" id="Q20974"/>
    </source>
</evidence>
<dbReference type="eggNOG" id="ENOG502QVUT">
    <property type="taxonomic scope" value="Eukaryota"/>
</dbReference>
<gene>
    <name evidence="2" type="ORF">CELE_F58B4.5</name>
    <name evidence="2 4" type="ORF">F58B4.5</name>
</gene>
<dbReference type="KEGG" id="cel:CELE_F58B4.5"/>
<dbReference type="STRING" id="6239.F58B4.5.1"/>
<protein>
    <submittedName>
        <fullName evidence="2">CHK kinase-like domain-containing protein</fullName>
    </submittedName>
</protein>
<organism evidence="2 3">
    <name type="scientific">Caenorhabditis elegans</name>
    <dbReference type="NCBI Taxonomy" id="6239"/>
    <lineage>
        <taxon>Eukaryota</taxon>
        <taxon>Metazoa</taxon>
        <taxon>Ecdysozoa</taxon>
        <taxon>Nematoda</taxon>
        <taxon>Chromadorea</taxon>
        <taxon>Rhabditida</taxon>
        <taxon>Rhabditina</taxon>
        <taxon>Rhabditomorpha</taxon>
        <taxon>Rhabditoidea</taxon>
        <taxon>Rhabditidae</taxon>
        <taxon>Peloderinae</taxon>
        <taxon>Caenorhabditis</taxon>
    </lineage>
</organism>
<dbReference type="Bgee" id="WBGene00010238">
    <property type="expression patterns" value="Expressed in larva and 2 other cell types or tissues"/>
</dbReference>
<dbReference type="PIR" id="T22903">
    <property type="entry name" value="T22903"/>
</dbReference>
<keyword evidence="5" id="KW-1267">Proteomics identification</keyword>
<dbReference type="InterPro" id="IPR011009">
    <property type="entry name" value="Kinase-like_dom_sf"/>
</dbReference>
<dbReference type="InterPro" id="IPR012877">
    <property type="entry name" value="Dhs-27"/>
</dbReference>
<evidence type="ECO:0000313" key="4">
    <source>
        <dbReference type="WormBase" id="F58B4.5"/>
    </source>
</evidence>
<dbReference type="EMBL" id="BX284605">
    <property type="protein sequence ID" value="CAA98496.1"/>
    <property type="molecule type" value="Genomic_DNA"/>
</dbReference>
<name>Q20974_CAEEL</name>